<reference evidence="2 3" key="1">
    <citation type="submission" date="2020-02" db="EMBL/GenBank/DDBJ databases">
        <authorList>
            <person name="Li G."/>
        </authorList>
    </citation>
    <scope>NUCLEOTIDE SEQUENCE [LARGE SCALE GENOMIC DNA]</scope>
    <source>
        <strain evidence="2 3">DSM 102029</strain>
    </source>
</reference>
<feature type="compositionally biased region" description="Basic and acidic residues" evidence="1">
    <location>
        <begin position="19"/>
        <end position="28"/>
    </location>
</feature>
<gene>
    <name evidence="2" type="ORF">G3A50_16745</name>
</gene>
<feature type="compositionally biased region" description="Polar residues" evidence="1">
    <location>
        <begin position="31"/>
        <end position="41"/>
    </location>
</feature>
<feature type="region of interest" description="Disordered" evidence="1">
    <location>
        <begin position="1"/>
        <end position="41"/>
    </location>
</feature>
<dbReference type="Proteomes" id="UP000464751">
    <property type="component" value="Chromosome"/>
</dbReference>
<dbReference type="RefSeq" id="WP_163076318.1">
    <property type="nucleotide sequence ID" value="NZ_CP048630.1"/>
</dbReference>
<evidence type="ECO:0000313" key="2">
    <source>
        <dbReference type="EMBL" id="QIB35173.1"/>
    </source>
</evidence>
<evidence type="ECO:0000313" key="3">
    <source>
        <dbReference type="Proteomes" id="UP000464751"/>
    </source>
</evidence>
<dbReference type="KEGG" id="apra:G3A50_16745"/>
<protein>
    <submittedName>
        <fullName evidence="2">Uncharacterized protein</fullName>
    </submittedName>
</protein>
<dbReference type="AlphaFoldDB" id="A0A6P1YSY3"/>
<feature type="compositionally biased region" description="Basic and acidic residues" evidence="1">
    <location>
        <begin position="1"/>
        <end position="11"/>
    </location>
</feature>
<organism evidence="2 3">
    <name type="scientific">Ancylobacter pratisalsi</name>
    <dbReference type="NCBI Taxonomy" id="1745854"/>
    <lineage>
        <taxon>Bacteria</taxon>
        <taxon>Pseudomonadati</taxon>
        <taxon>Pseudomonadota</taxon>
        <taxon>Alphaproteobacteria</taxon>
        <taxon>Hyphomicrobiales</taxon>
        <taxon>Xanthobacteraceae</taxon>
        <taxon>Ancylobacter</taxon>
    </lineage>
</organism>
<name>A0A6P1YSY3_9HYPH</name>
<accession>A0A6P1YSY3</accession>
<proteinExistence type="predicted"/>
<keyword evidence="3" id="KW-1185">Reference proteome</keyword>
<dbReference type="EMBL" id="CP048630">
    <property type="protein sequence ID" value="QIB35173.1"/>
    <property type="molecule type" value="Genomic_DNA"/>
</dbReference>
<sequence length="157" mass="17081">MNGKREVRATDSKIFAQAHETRPAHDRAGNGTLTDDTSAQDSVADTLPAPAARLRSRAATPRPSPVVIEDVIPVNDTNNGKVQQMLHLQDFLHSPMNFDLSAATLDSSSPPEEIEAHLEDLRHRIGMLNALSKVLVEELDMLEAALLRSRSPQGATD</sequence>
<evidence type="ECO:0000256" key="1">
    <source>
        <dbReference type="SAM" id="MobiDB-lite"/>
    </source>
</evidence>